<feature type="binding site" evidence="12">
    <location>
        <position position="46"/>
    </location>
    <ligand>
        <name>CoA</name>
        <dbReference type="ChEBI" id="CHEBI:57287"/>
    </ligand>
</feature>
<comment type="catalytic activity">
    <reaction evidence="11">
        <text>apo-[peptidyl-carrier protein] + CoA = holo-[peptidyl-carrier protein] + adenosine 3',5'-bisphosphate + H(+)</text>
        <dbReference type="Rhea" id="RHEA:46228"/>
        <dbReference type="Rhea" id="RHEA-COMP:11479"/>
        <dbReference type="Rhea" id="RHEA-COMP:11480"/>
        <dbReference type="ChEBI" id="CHEBI:15378"/>
        <dbReference type="ChEBI" id="CHEBI:29999"/>
        <dbReference type="ChEBI" id="CHEBI:57287"/>
        <dbReference type="ChEBI" id="CHEBI:58343"/>
        <dbReference type="ChEBI" id="CHEBI:64479"/>
    </reaction>
</comment>
<accession>A0A806X305</accession>
<evidence type="ECO:0000256" key="3">
    <source>
        <dbReference type="ARBA" id="ARBA00008342"/>
    </source>
</evidence>
<dbReference type="PRINTS" id="PR01399">
    <property type="entry name" value="ENTSNTHTASED"/>
</dbReference>
<dbReference type="GO" id="GO:0009239">
    <property type="term" value="P:enterobactin biosynthetic process"/>
    <property type="evidence" value="ECO:0007669"/>
    <property type="project" value="UniProtKB-UniPathway"/>
</dbReference>
<dbReference type="NCBIfam" id="NF007604">
    <property type="entry name" value="PRK10251.1"/>
    <property type="match status" value="1"/>
</dbReference>
<feature type="binding site" evidence="12">
    <location>
        <position position="54"/>
    </location>
    <ligand>
        <name>CoA</name>
        <dbReference type="ChEBI" id="CHEBI:57287"/>
    </ligand>
</feature>
<dbReference type="SUPFAM" id="SSF56214">
    <property type="entry name" value="4'-phosphopantetheinyl transferase"/>
    <property type="match status" value="1"/>
</dbReference>
<dbReference type="AlphaFoldDB" id="A0A806X305"/>
<dbReference type="EMBL" id="CP012871">
    <property type="protein sequence ID" value="ALR75906.1"/>
    <property type="molecule type" value="Genomic_DNA"/>
</dbReference>
<evidence type="ECO:0000259" key="14">
    <source>
        <dbReference type="Pfam" id="PF01648"/>
    </source>
</evidence>
<dbReference type="InterPro" id="IPR041354">
    <property type="entry name" value="4PPT_N"/>
</dbReference>
<feature type="binding site" evidence="12">
    <location>
        <position position="156"/>
    </location>
    <ligand>
        <name>CoA</name>
        <dbReference type="ChEBI" id="CHEBI:57287"/>
    </ligand>
</feature>
<comment type="cofactor">
    <cofactor evidence="13">
        <name>Mg(2+)</name>
        <dbReference type="ChEBI" id="CHEBI:18420"/>
    </cofactor>
</comment>
<keyword evidence="13" id="KW-0479">Metal-binding</keyword>
<dbReference type="PANTHER" id="PTHR38096">
    <property type="entry name" value="ENTEROBACTIN SYNTHASE COMPONENT D"/>
    <property type="match status" value="1"/>
</dbReference>
<evidence type="ECO:0000256" key="6">
    <source>
        <dbReference type="ARBA" id="ARBA00022679"/>
    </source>
</evidence>
<dbReference type="UniPathway" id="UPA00017"/>
<dbReference type="GO" id="GO:0005886">
    <property type="term" value="C:plasma membrane"/>
    <property type="evidence" value="ECO:0007669"/>
    <property type="project" value="TreeGrafter"/>
</dbReference>
<evidence type="ECO:0000259" key="15">
    <source>
        <dbReference type="Pfam" id="PF17837"/>
    </source>
</evidence>
<dbReference type="RefSeq" id="WP_062740626.1">
    <property type="nucleotide sequence ID" value="NZ_CP012871.1"/>
</dbReference>
<dbReference type="GO" id="GO:0008897">
    <property type="term" value="F:holo-[acyl-carrier-protein] synthase activity"/>
    <property type="evidence" value="ECO:0007669"/>
    <property type="project" value="InterPro"/>
</dbReference>
<comment type="similarity">
    <text evidence="3">Belongs to the P-Pant transferase superfamily. EntD family.</text>
</comment>
<evidence type="ECO:0000256" key="11">
    <source>
        <dbReference type="ARBA" id="ARBA00049191"/>
    </source>
</evidence>
<dbReference type="InterPro" id="IPR008278">
    <property type="entry name" value="4-PPantetheinyl_Trfase_dom"/>
</dbReference>
<keyword evidence="7" id="KW-0259">Enterobactin biosynthesis</keyword>
<evidence type="ECO:0000256" key="8">
    <source>
        <dbReference type="ARBA" id="ARBA00029894"/>
    </source>
</evidence>
<evidence type="ECO:0000256" key="12">
    <source>
        <dbReference type="PIRSR" id="PIRSR603542-1"/>
    </source>
</evidence>
<dbReference type="OrthoDB" id="8210607at2"/>
<feature type="binding site" evidence="13">
    <location>
        <position position="109"/>
    </location>
    <ligand>
        <name>Mg(2+)</name>
        <dbReference type="ChEBI" id="CHEBI:18420"/>
    </ligand>
</feature>
<comment type="subunit">
    <text evidence="4">EntB, EntD, EntE, and EntF form a multienzyme complex called enterobactin synthase.</text>
</comment>
<feature type="domain" description="4'-phosphopantetheinyl transferase N-terminal" evidence="15">
    <location>
        <begin position="37"/>
        <end position="100"/>
    </location>
</feature>
<reference evidence="17" key="1">
    <citation type="submission" date="2015-10" db="EMBL/GenBank/DDBJ databases">
        <title>Complete Genome Sequencing of Klebsiella sp. strain G5.</title>
        <authorList>
            <person name="Chan K.-G."/>
            <person name="Chen J.-W."/>
        </authorList>
    </citation>
    <scope>NUCLEOTIDE SEQUENCE [LARGE SCALE GENOMIC DNA]</scope>
    <source>
        <strain evidence="17">G5</strain>
    </source>
</reference>
<comment type="function">
    <text evidence="1">Involved in the biosynthesis of the siderophore enterobactin (enterochelin), which is a macrocyclic trimeric lactone of N-(2,3-dihydroxybenzoyl)-serine. The serine trilactone serves as a scaffolding for the three catechol functionalities that provide hexadentate coordination for the tightly ligated iron(2+) atoms. Plays an essential role in the assembly of the enterobactin by catalyzing the transfer of the 4'-phosphopantetheine (Ppant) moiety from coenzyme A to the apo-domains of both EntB (ArCP domain) and EntF (PCP domain) to yield their holo-forms which make them competent for the activation of 2,3-dihydroxybenzoate (DHB) and L-serine, respectively.</text>
</comment>
<organism evidence="16 17">
    <name type="scientific">[Enterobacter] lignolyticus</name>
    <dbReference type="NCBI Taxonomy" id="1334193"/>
    <lineage>
        <taxon>Bacteria</taxon>
        <taxon>Pseudomonadati</taxon>
        <taxon>Pseudomonadota</taxon>
        <taxon>Gammaproteobacteria</taxon>
        <taxon>Enterobacterales</taxon>
        <taxon>Enterobacteriaceae</taxon>
        <taxon>Pluralibacter</taxon>
    </lineage>
</organism>
<comment type="catalytic activity">
    <reaction evidence="10">
        <text>apo-[aryl-carrier protein] + CoA = holo-[aryl-carrier protein] + adenosine 3',5'-bisphosphate + H(+)</text>
        <dbReference type="Rhea" id="RHEA:48404"/>
        <dbReference type="Rhea" id="RHEA-COMP:15903"/>
        <dbReference type="Rhea" id="RHEA-COMP:17557"/>
        <dbReference type="ChEBI" id="CHEBI:15378"/>
        <dbReference type="ChEBI" id="CHEBI:29999"/>
        <dbReference type="ChEBI" id="CHEBI:57287"/>
        <dbReference type="ChEBI" id="CHEBI:58343"/>
        <dbReference type="ChEBI" id="CHEBI:64479"/>
    </reaction>
</comment>
<feature type="binding site" evidence="12">
    <location>
        <position position="107"/>
    </location>
    <ligand>
        <name>CoA</name>
        <dbReference type="ChEBI" id="CHEBI:57287"/>
    </ligand>
</feature>
<evidence type="ECO:0000313" key="16">
    <source>
        <dbReference type="EMBL" id="ALR75906.1"/>
    </source>
</evidence>
<keyword evidence="13" id="KW-0460">Magnesium</keyword>
<evidence type="ECO:0000256" key="9">
    <source>
        <dbReference type="ARBA" id="ARBA00031996"/>
    </source>
</evidence>
<dbReference type="Gene3D" id="3.90.470.20">
    <property type="entry name" value="4'-phosphopantetheinyl transferase domain"/>
    <property type="match status" value="1"/>
</dbReference>
<feature type="binding site" evidence="12">
    <location>
        <begin position="89"/>
        <end position="90"/>
    </location>
    <ligand>
        <name>CoA</name>
        <dbReference type="ChEBI" id="CHEBI:57287"/>
    </ligand>
</feature>
<sequence>MQTHHTRLVLHGTPLHRIDFAPATFTDADLFWLPHHQKLLNAGRKRKAEHLAGRIAAFYALREHGIPTIADIGERGQPTWPPGWFGSISHSGTTALAVVARQRVGIDNETRLQAGECEEIADSIACPDELARLRACRLPFPLALTLAFSAKESLYKALSDRFLDIPDFHAAQVTHIAEQQLMLHISQDIGPEYRNTRFPIRFHTDGSQVMTLAIVG</sequence>
<feature type="binding site" evidence="12">
    <location>
        <position position="152"/>
    </location>
    <ligand>
        <name>CoA</name>
        <dbReference type="ChEBI" id="CHEBI:57287"/>
    </ligand>
</feature>
<feature type="binding site" evidence="13">
    <location>
        <position position="107"/>
    </location>
    <ligand>
        <name>Mg(2+)</name>
        <dbReference type="ChEBI" id="CHEBI:18420"/>
    </ligand>
</feature>
<evidence type="ECO:0000256" key="1">
    <source>
        <dbReference type="ARBA" id="ARBA00003937"/>
    </source>
</evidence>
<dbReference type="KEGG" id="kle:AO703_06185"/>
<evidence type="ECO:0000256" key="5">
    <source>
        <dbReference type="ARBA" id="ARBA00019087"/>
    </source>
</evidence>
<proteinExistence type="inferred from homology"/>
<evidence type="ECO:0000256" key="2">
    <source>
        <dbReference type="ARBA" id="ARBA00004993"/>
    </source>
</evidence>
<protein>
    <recommendedName>
        <fullName evidence="5">Enterobactin synthase component D</fullName>
    </recommendedName>
    <alternativeName>
        <fullName evidence="8">4'-phosphopantetheinyl transferase EntD</fullName>
    </alternativeName>
    <alternativeName>
        <fullName evidence="9">Enterochelin synthase D</fullName>
    </alternativeName>
</protein>
<dbReference type="InterPro" id="IPR003542">
    <property type="entry name" value="Enbac_synth_compD-like"/>
</dbReference>
<feature type="domain" description="4'-phosphopantetheinyl transferase" evidence="14">
    <location>
        <begin position="103"/>
        <end position="187"/>
    </location>
</feature>
<dbReference type="Pfam" id="PF01648">
    <property type="entry name" value="ACPS"/>
    <property type="match status" value="1"/>
</dbReference>
<dbReference type="Proteomes" id="UP000069162">
    <property type="component" value="Chromosome"/>
</dbReference>
<dbReference type="GO" id="GO:0009366">
    <property type="term" value="C:enterobactin synthetase complex"/>
    <property type="evidence" value="ECO:0007669"/>
    <property type="project" value="InterPro"/>
</dbReference>
<evidence type="ECO:0000256" key="13">
    <source>
        <dbReference type="PIRSR" id="PIRSR603542-2"/>
    </source>
</evidence>
<name>A0A806X305_9ENTR</name>
<evidence type="ECO:0000256" key="10">
    <source>
        <dbReference type="ARBA" id="ARBA00049176"/>
    </source>
</evidence>
<evidence type="ECO:0000256" key="4">
    <source>
        <dbReference type="ARBA" id="ARBA00011503"/>
    </source>
</evidence>
<gene>
    <name evidence="16" type="ORF">AO703_06185</name>
</gene>
<dbReference type="Pfam" id="PF17837">
    <property type="entry name" value="4PPT_N"/>
    <property type="match status" value="1"/>
</dbReference>
<evidence type="ECO:0000256" key="7">
    <source>
        <dbReference type="ARBA" id="ARBA00023191"/>
    </source>
</evidence>
<keyword evidence="6 16" id="KW-0808">Transferase</keyword>
<evidence type="ECO:0000313" key="17">
    <source>
        <dbReference type="Proteomes" id="UP000069162"/>
    </source>
</evidence>
<dbReference type="PANTHER" id="PTHR38096:SF1">
    <property type="entry name" value="ENTEROBACTIN SYNTHASE COMPONENT D"/>
    <property type="match status" value="1"/>
</dbReference>
<dbReference type="GO" id="GO:0000287">
    <property type="term" value="F:magnesium ion binding"/>
    <property type="evidence" value="ECO:0007669"/>
    <property type="project" value="InterPro"/>
</dbReference>
<comment type="pathway">
    <text evidence="2">Siderophore biosynthesis; enterobactin biosynthesis.</text>
</comment>
<dbReference type="InterPro" id="IPR037143">
    <property type="entry name" value="4-PPantetheinyl_Trfase_dom_sf"/>
</dbReference>